<accession>A0A3P7XV60</accession>
<dbReference type="AlphaFoldDB" id="A0A183FNE1"/>
<accession>A0A183FNE1</accession>
<evidence type="ECO:0000313" key="1">
    <source>
        <dbReference type="EMBL" id="VDO78746.1"/>
    </source>
</evidence>
<keyword evidence="2" id="KW-1185">Reference proteome</keyword>
<name>A0A183FNE1_HELPZ</name>
<dbReference type="OrthoDB" id="5873341at2759"/>
<gene>
    <name evidence="1" type="ORF">HPBE_LOCUS9007</name>
</gene>
<dbReference type="WBParaSite" id="HPBE_0000900601-mRNA-1">
    <property type="protein sequence ID" value="HPBE_0000900601-mRNA-1"/>
    <property type="gene ID" value="HPBE_0000900601"/>
</dbReference>
<reference evidence="3" key="2">
    <citation type="submission" date="2019-09" db="UniProtKB">
        <authorList>
            <consortium name="WormBaseParasite"/>
        </authorList>
    </citation>
    <scope>IDENTIFICATION</scope>
</reference>
<protein>
    <submittedName>
        <fullName evidence="3">ATP-binding protein</fullName>
    </submittedName>
</protein>
<dbReference type="Proteomes" id="UP000050761">
    <property type="component" value="Unassembled WGS sequence"/>
</dbReference>
<dbReference type="EMBL" id="UZAH01026315">
    <property type="protein sequence ID" value="VDO78746.1"/>
    <property type="molecule type" value="Genomic_DNA"/>
</dbReference>
<organism evidence="2 3">
    <name type="scientific">Heligmosomoides polygyrus</name>
    <name type="common">Parasitic roundworm</name>
    <dbReference type="NCBI Taxonomy" id="6339"/>
    <lineage>
        <taxon>Eukaryota</taxon>
        <taxon>Metazoa</taxon>
        <taxon>Ecdysozoa</taxon>
        <taxon>Nematoda</taxon>
        <taxon>Chromadorea</taxon>
        <taxon>Rhabditida</taxon>
        <taxon>Rhabditina</taxon>
        <taxon>Rhabditomorpha</taxon>
        <taxon>Strongyloidea</taxon>
        <taxon>Heligmosomidae</taxon>
        <taxon>Heligmosomoides</taxon>
    </lineage>
</organism>
<evidence type="ECO:0000313" key="3">
    <source>
        <dbReference type="WBParaSite" id="HPBE_0000900601-mRNA-1"/>
    </source>
</evidence>
<reference evidence="1 2" key="1">
    <citation type="submission" date="2018-11" db="EMBL/GenBank/DDBJ databases">
        <authorList>
            <consortium name="Pathogen Informatics"/>
        </authorList>
    </citation>
    <scope>NUCLEOTIDE SEQUENCE [LARGE SCALE GENOMIC DNA]</scope>
</reference>
<evidence type="ECO:0000313" key="2">
    <source>
        <dbReference type="Proteomes" id="UP000050761"/>
    </source>
</evidence>
<sequence>MSSSSKSLFTKTGLSRQFEFNSSVLNILGTVSKALPEHSVKDSLNKAITTLAQRNELLVIADEEPEIFEFYDQRTRAKNLQVSNLF</sequence>
<proteinExistence type="predicted"/>